<feature type="compositionally biased region" description="Polar residues" evidence="5">
    <location>
        <begin position="1"/>
        <end position="11"/>
    </location>
</feature>
<comment type="subcellular location">
    <subcellularLocation>
        <location evidence="1">Membrane</location>
        <topology evidence="1">Multi-pass membrane protein</topology>
    </subcellularLocation>
</comment>
<feature type="transmembrane region" description="Helical" evidence="6">
    <location>
        <begin position="352"/>
        <end position="371"/>
    </location>
</feature>
<feature type="compositionally biased region" description="Basic and acidic residues" evidence="5">
    <location>
        <begin position="32"/>
        <end position="46"/>
    </location>
</feature>
<organism evidence="8 9">
    <name type="scientific">Phyllosticta capitalensis</name>
    <dbReference type="NCBI Taxonomy" id="121624"/>
    <lineage>
        <taxon>Eukaryota</taxon>
        <taxon>Fungi</taxon>
        <taxon>Dikarya</taxon>
        <taxon>Ascomycota</taxon>
        <taxon>Pezizomycotina</taxon>
        <taxon>Dothideomycetes</taxon>
        <taxon>Dothideomycetes incertae sedis</taxon>
        <taxon>Botryosphaeriales</taxon>
        <taxon>Phyllostictaceae</taxon>
        <taxon>Phyllosticta</taxon>
    </lineage>
</organism>
<evidence type="ECO:0000313" key="9">
    <source>
        <dbReference type="Proteomes" id="UP001492380"/>
    </source>
</evidence>
<accession>A0ABR1YMC5</accession>
<feature type="transmembrane region" description="Helical" evidence="6">
    <location>
        <begin position="397"/>
        <end position="416"/>
    </location>
</feature>
<sequence>MAQPAANSDGNTAPEAPSPHKDGDGGFASKSLDIEKGSLPPSDDKSNTQQVSWDGPDDPENPQNWSHLKRATITGVIGLVAFMVYSLSAPTDSQVLSNSRSLGSSIYTPAVFEIEAHFGVSTTAAILGLSLYVIGLAFGPIMAAPISETAGRNIVYLTTLPVFMLFTMGAGFSKSFGSFLVCRFFAGFFGGPVMAVGAGTAADMYTERWQLIGSVSYITWPFFGPSIGPIVGGFVVEHKGWRWTQWTIIFGSIAVLLMTICLPETYEKTILKRRAKKRGLPEPPKELEGAAAIKFLFTVTLIRPLHMLIFEPIVTFISIYVAFCFAVLFAFFEAYPIVFGRIYNMSLSSTGLTFLGISLGVLLATFAAIWVDEKWYQPQRQLALAAGKRQAAPEHRLYIAMIGSLGMPIALFWFGWTARTDISYWAPLAAGVPFAFGTLAIFVGTANYMLNTYGPLTAASAIAANGIARYVLAAVFPLFTVQMYTNLHVDWASSLLGFISLALLPIPWVLFKWGPKIRSMSRYDTVAE</sequence>
<dbReference type="PANTHER" id="PTHR23502">
    <property type="entry name" value="MAJOR FACILITATOR SUPERFAMILY"/>
    <property type="match status" value="1"/>
</dbReference>
<dbReference type="Proteomes" id="UP001492380">
    <property type="component" value="Unassembled WGS sequence"/>
</dbReference>
<reference evidence="8 9" key="1">
    <citation type="submission" date="2024-04" db="EMBL/GenBank/DDBJ databases">
        <title>Phyllosticta paracitricarpa is synonymous to the EU quarantine fungus P. citricarpa based on phylogenomic analyses.</title>
        <authorList>
            <consortium name="Lawrence Berkeley National Laboratory"/>
            <person name="Van Ingen-Buijs V.A."/>
            <person name="Van Westerhoven A.C."/>
            <person name="Haridas S."/>
            <person name="Skiadas P."/>
            <person name="Martin F."/>
            <person name="Groenewald J.Z."/>
            <person name="Crous P.W."/>
            <person name="Seidl M.F."/>
        </authorList>
    </citation>
    <scope>NUCLEOTIDE SEQUENCE [LARGE SCALE GENOMIC DNA]</scope>
    <source>
        <strain evidence="8 9">CBS 123374</strain>
    </source>
</reference>
<feature type="transmembrane region" description="Helical" evidence="6">
    <location>
        <begin position="248"/>
        <end position="266"/>
    </location>
</feature>
<feature type="region of interest" description="Disordered" evidence="5">
    <location>
        <begin position="1"/>
        <end position="65"/>
    </location>
</feature>
<keyword evidence="4 6" id="KW-0472">Membrane</keyword>
<feature type="transmembrane region" description="Helical" evidence="6">
    <location>
        <begin position="491"/>
        <end position="511"/>
    </location>
</feature>
<dbReference type="Gene3D" id="1.20.1250.20">
    <property type="entry name" value="MFS general substrate transporter like domains"/>
    <property type="match status" value="1"/>
</dbReference>
<keyword evidence="2 6" id="KW-0812">Transmembrane</keyword>
<feature type="transmembrane region" description="Helical" evidence="6">
    <location>
        <begin position="422"/>
        <end position="444"/>
    </location>
</feature>
<dbReference type="EMBL" id="JBBWRZ010000006">
    <property type="protein sequence ID" value="KAK8233651.1"/>
    <property type="molecule type" value="Genomic_DNA"/>
</dbReference>
<dbReference type="InterPro" id="IPR011701">
    <property type="entry name" value="MFS"/>
</dbReference>
<dbReference type="PANTHER" id="PTHR23502:SF182">
    <property type="entry name" value="POLYAMINE TRANSPORTER, PUTATIVE-RELATED"/>
    <property type="match status" value="1"/>
</dbReference>
<evidence type="ECO:0000256" key="3">
    <source>
        <dbReference type="ARBA" id="ARBA00022989"/>
    </source>
</evidence>
<evidence type="ECO:0000256" key="6">
    <source>
        <dbReference type="SAM" id="Phobius"/>
    </source>
</evidence>
<evidence type="ECO:0000259" key="7">
    <source>
        <dbReference type="PROSITE" id="PS50850"/>
    </source>
</evidence>
<dbReference type="InterPro" id="IPR036259">
    <property type="entry name" value="MFS_trans_sf"/>
</dbReference>
<evidence type="ECO:0000256" key="1">
    <source>
        <dbReference type="ARBA" id="ARBA00004141"/>
    </source>
</evidence>
<keyword evidence="9" id="KW-1185">Reference proteome</keyword>
<gene>
    <name evidence="8" type="ORF">HDK90DRAFT_272924</name>
</gene>
<comment type="caution">
    <text evidence="8">The sequence shown here is derived from an EMBL/GenBank/DDBJ whole genome shotgun (WGS) entry which is preliminary data.</text>
</comment>
<evidence type="ECO:0000256" key="4">
    <source>
        <dbReference type="ARBA" id="ARBA00023136"/>
    </source>
</evidence>
<dbReference type="PROSITE" id="PS50850">
    <property type="entry name" value="MFS"/>
    <property type="match status" value="1"/>
</dbReference>
<protein>
    <submittedName>
        <fullName evidence="8">Major facilitator superfamily domain-containing protein</fullName>
    </submittedName>
</protein>
<feature type="transmembrane region" description="Helical" evidence="6">
    <location>
        <begin position="456"/>
        <end position="479"/>
    </location>
</feature>
<keyword evidence="3 6" id="KW-1133">Transmembrane helix</keyword>
<evidence type="ECO:0000256" key="2">
    <source>
        <dbReference type="ARBA" id="ARBA00022692"/>
    </source>
</evidence>
<feature type="transmembrane region" description="Helical" evidence="6">
    <location>
        <begin position="184"/>
        <end position="205"/>
    </location>
</feature>
<feature type="transmembrane region" description="Helical" evidence="6">
    <location>
        <begin position="313"/>
        <end position="332"/>
    </location>
</feature>
<dbReference type="InterPro" id="IPR020846">
    <property type="entry name" value="MFS_dom"/>
</dbReference>
<feature type="transmembrane region" description="Helical" evidence="6">
    <location>
        <begin position="118"/>
        <end position="142"/>
    </location>
</feature>
<dbReference type="CDD" id="cd17323">
    <property type="entry name" value="MFS_Tpo1_MDR_like"/>
    <property type="match status" value="1"/>
</dbReference>
<feature type="transmembrane region" description="Helical" evidence="6">
    <location>
        <begin position="71"/>
        <end position="88"/>
    </location>
</feature>
<feature type="domain" description="Major facilitator superfamily (MFS) profile" evidence="7">
    <location>
        <begin position="78"/>
        <end position="520"/>
    </location>
</feature>
<dbReference type="SUPFAM" id="SSF103473">
    <property type="entry name" value="MFS general substrate transporter"/>
    <property type="match status" value="1"/>
</dbReference>
<proteinExistence type="predicted"/>
<name>A0ABR1YMC5_9PEZI</name>
<feature type="transmembrane region" description="Helical" evidence="6">
    <location>
        <begin position="217"/>
        <end position="236"/>
    </location>
</feature>
<evidence type="ECO:0000313" key="8">
    <source>
        <dbReference type="EMBL" id="KAK8233651.1"/>
    </source>
</evidence>
<evidence type="ECO:0000256" key="5">
    <source>
        <dbReference type="SAM" id="MobiDB-lite"/>
    </source>
</evidence>
<feature type="transmembrane region" description="Helical" evidence="6">
    <location>
        <begin position="154"/>
        <end position="172"/>
    </location>
</feature>
<dbReference type="Pfam" id="PF07690">
    <property type="entry name" value="MFS_1"/>
    <property type="match status" value="1"/>
</dbReference>